<dbReference type="AlphaFoldDB" id="A0A380MIR2"/>
<reference evidence="4 5" key="1">
    <citation type="submission" date="2018-06" db="EMBL/GenBank/DDBJ databases">
        <authorList>
            <consortium name="Pathogen Informatics"/>
            <person name="Doyle S."/>
        </authorList>
    </citation>
    <scope>NUCLEOTIDE SEQUENCE [LARGE SCALE GENOMIC DNA]</scope>
    <source>
        <strain evidence="4 5">NCTC10717</strain>
    </source>
</reference>
<keyword evidence="1" id="KW-0812">Transmembrane</keyword>
<feature type="transmembrane region" description="Helical" evidence="1">
    <location>
        <begin position="189"/>
        <end position="211"/>
    </location>
</feature>
<keyword evidence="5" id="KW-1185">Reference proteome</keyword>
<evidence type="ECO:0000256" key="1">
    <source>
        <dbReference type="SAM" id="Phobius"/>
    </source>
</evidence>
<feature type="signal peptide" evidence="2">
    <location>
        <begin position="1"/>
        <end position="26"/>
    </location>
</feature>
<evidence type="ECO:0000259" key="3">
    <source>
        <dbReference type="Pfam" id="PF04536"/>
    </source>
</evidence>
<evidence type="ECO:0000313" key="5">
    <source>
        <dbReference type="Proteomes" id="UP000254575"/>
    </source>
</evidence>
<feature type="transmembrane region" description="Helical" evidence="1">
    <location>
        <begin position="223"/>
        <end position="249"/>
    </location>
</feature>
<gene>
    <name evidence="4" type="ORF">NCTC10717_00095</name>
</gene>
<dbReference type="OrthoDB" id="9810918at2"/>
<dbReference type="InterPro" id="IPR007621">
    <property type="entry name" value="TPM_dom"/>
</dbReference>
<feature type="domain" description="TPM" evidence="3">
    <location>
        <begin position="38"/>
        <end position="161"/>
    </location>
</feature>
<keyword evidence="1" id="KW-0472">Membrane</keyword>
<dbReference type="Pfam" id="PF04536">
    <property type="entry name" value="TPM_phosphatase"/>
    <property type="match status" value="1"/>
</dbReference>
<accession>A0A380MIR2</accession>
<dbReference type="Proteomes" id="UP000254575">
    <property type="component" value="Unassembled WGS sequence"/>
</dbReference>
<proteinExistence type="predicted"/>
<feature type="chain" id="PRO_5016871824" evidence="2">
    <location>
        <begin position="27"/>
        <end position="297"/>
    </location>
</feature>
<name>A0A380MIR2_9GAMM</name>
<protein>
    <submittedName>
        <fullName evidence="4">Domain of uncharacterized function (DUF477)</fullName>
    </submittedName>
</protein>
<dbReference type="EMBL" id="UHIA01000003">
    <property type="protein sequence ID" value="SUO91307.1"/>
    <property type="molecule type" value="Genomic_DNA"/>
</dbReference>
<dbReference type="PANTHER" id="PTHR30373">
    <property type="entry name" value="UPF0603 PROTEIN YGCG"/>
    <property type="match status" value="1"/>
</dbReference>
<dbReference type="Gene3D" id="3.10.310.50">
    <property type="match status" value="1"/>
</dbReference>
<evidence type="ECO:0000256" key="2">
    <source>
        <dbReference type="SAM" id="SignalP"/>
    </source>
</evidence>
<sequence>MNARFLPRLSYLLAAFCLFCCAPLWAVPAEQLRLDRPVIDQAQLLDAASVARIENRLYALRDQALVQAAVVIVDSTDGVEAFDYALSLARRWQLGDAQANNGLLFLVALQDRRFFILTGRGIEGALPDVSVARIQRNQLVPAFRQGQYMQGIENTINALITQLEADPDTRAQMIAADKKADSGDPLEQVLPTAMMIFVLCFPLAMLLGKFVSGLLGGAAVAGLSYFIFGLGALSFVFGFFFFVIFLFFFGAQGASGGSRPIIISGGSGGFSGGNFGGGRSYGGGGGGFSGGGAGGSW</sequence>
<dbReference type="PANTHER" id="PTHR30373:SF2">
    <property type="entry name" value="UPF0603 PROTEIN YGCG"/>
    <property type="match status" value="1"/>
</dbReference>
<keyword evidence="2" id="KW-0732">Signal</keyword>
<dbReference type="RefSeq" id="WP_115217431.1">
    <property type="nucleotide sequence ID" value="NZ_UHIA01000003.1"/>
</dbReference>
<keyword evidence="1" id="KW-1133">Transmembrane helix</keyword>
<evidence type="ECO:0000313" key="4">
    <source>
        <dbReference type="EMBL" id="SUO91307.1"/>
    </source>
</evidence>
<organism evidence="4 5">
    <name type="scientific">Suttonella indologenes</name>
    <dbReference type="NCBI Taxonomy" id="13276"/>
    <lineage>
        <taxon>Bacteria</taxon>
        <taxon>Pseudomonadati</taxon>
        <taxon>Pseudomonadota</taxon>
        <taxon>Gammaproteobacteria</taxon>
        <taxon>Cardiobacteriales</taxon>
        <taxon>Cardiobacteriaceae</taxon>
        <taxon>Suttonella</taxon>
    </lineage>
</organism>